<proteinExistence type="predicted"/>
<gene>
    <name evidence="1" type="primary">grpE</name>
    <name evidence="1" type="ORF">CGS49_04635</name>
</gene>
<accession>A0ACC9D173</accession>
<sequence length="210" mass="22977">MSEETKNTAPAQEAEQPETAPEETTEPAAAPEQEAAADEKAEPKDDKKKDGWFNKKARELEAVKAKLDAAEANAAQAKDQLLRMAAEYENYRKRSTREADQKFNDGVSFAVNQIIPILDTLDMAANAPTTDENYKKGVTMTLDKAAKALDALHVEEIEALGKPFDPNFMNAVQQIPAPDGQESGTVITVYQKGYKLGDKIVRHATVVVAE</sequence>
<evidence type="ECO:0000313" key="2">
    <source>
        <dbReference type="Proteomes" id="UP000220959"/>
    </source>
</evidence>
<evidence type="ECO:0000313" key="1">
    <source>
        <dbReference type="EMBL" id="PDX61688.1"/>
    </source>
</evidence>
<comment type="caution">
    <text evidence="1">The sequence shown here is derived from an EMBL/GenBank/DDBJ whole genome shotgun (WGS) entry which is preliminary data.</text>
</comment>
<protein>
    <submittedName>
        <fullName evidence="1">Nucleotide exchange factor GrpE</fullName>
    </submittedName>
</protein>
<name>A0ACC9D173_9FIRM</name>
<dbReference type="Proteomes" id="UP000220959">
    <property type="component" value="Unassembled WGS sequence"/>
</dbReference>
<keyword evidence="2" id="KW-1185">Reference proteome</keyword>
<dbReference type="EMBL" id="NMTR01000012">
    <property type="protein sequence ID" value="PDX61688.1"/>
    <property type="molecule type" value="Genomic_DNA"/>
</dbReference>
<reference evidence="1 2" key="1">
    <citation type="journal article" date="2017" name="Front. Microbiol.">
        <title>New Insights into the Diversity of the Genus Faecalibacterium.</title>
        <authorList>
            <person name="Benevides L."/>
            <person name="Burman S."/>
            <person name="Martin R."/>
            <person name="Robert V."/>
            <person name="Thomas M."/>
            <person name="Miquel S."/>
            <person name="Chain F."/>
            <person name="Sokol H."/>
            <person name="Bermudez-Humaran L.G."/>
            <person name="Morrison M."/>
            <person name="Langella P."/>
            <person name="Azevedo V.A."/>
            <person name="Chatel J.M."/>
            <person name="Soares S."/>
        </authorList>
    </citation>
    <scope>NUCLEOTIDE SEQUENCE [LARGE SCALE GENOMIC DNA]</scope>
    <source>
        <strain evidence="2">CNCM I-4541</strain>
    </source>
</reference>
<organism evidence="1 2">
    <name type="scientific">Faecalibacterium langellae</name>
    <dbReference type="NCBI Taxonomy" id="3435293"/>
    <lineage>
        <taxon>Bacteria</taxon>
        <taxon>Bacillati</taxon>
        <taxon>Bacillota</taxon>
        <taxon>Clostridia</taxon>
        <taxon>Eubacteriales</taxon>
        <taxon>Oscillospiraceae</taxon>
        <taxon>Faecalibacterium</taxon>
    </lineage>
</organism>